<dbReference type="InterPro" id="IPR016464">
    <property type="entry name" value="NADH_Ub_cplx-1_asu_su-2"/>
</dbReference>
<dbReference type="SUPFAM" id="SSF52833">
    <property type="entry name" value="Thioredoxin-like"/>
    <property type="match status" value="1"/>
</dbReference>
<keyword evidence="4" id="KW-0813">Transport</keyword>
<evidence type="ECO:0000256" key="2">
    <source>
        <dbReference type="ARBA" id="ARBA00004443"/>
    </source>
</evidence>
<keyword evidence="7" id="KW-0249">Electron transport</keyword>
<dbReference type="STRING" id="1764295.A0A5B8N036"/>
<keyword evidence="6" id="KW-0999">Mitochondrion inner membrane</keyword>
<dbReference type="EMBL" id="CP031048">
    <property type="protein sequence ID" value="QDZ25084.1"/>
    <property type="molecule type" value="Genomic_DNA"/>
</dbReference>
<evidence type="ECO:0000256" key="3">
    <source>
        <dbReference type="ARBA" id="ARBA00008939"/>
    </source>
</evidence>
<evidence type="ECO:0000256" key="9">
    <source>
        <dbReference type="ARBA" id="ARBA00023136"/>
    </source>
</evidence>
<dbReference type="SMART" id="SM00916">
    <property type="entry name" value="L51_S25_CI-B8"/>
    <property type="match status" value="1"/>
</dbReference>
<keyword evidence="8" id="KW-0496">Mitochondrion</keyword>
<dbReference type="InterPro" id="IPR036249">
    <property type="entry name" value="Thioredoxin-like_sf"/>
</dbReference>
<evidence type="ECO:0000256" key="6">
    <source>
        <dbReference type="ARBA" id="ARBA00022792"/>
    </source>
</evidence>
<evidence type="ECO:0000313" key="12">
    <source>
        <dbReference type="EMBL" id="QDZ25084.1"/>
    </source>
</evidence>
<evidence type="ECO:0000313" key="13">
    <source>
        <dbReference type="Proteomes" id="UP000316726"/>
    </source>
</evidence>
<sequence>MASAWRGLVTKNLREIRFHLCQNSKGSEGLREFVKKNYKDLKTKNPSFPFLVRECEGAEAKVWARYDKGVEKNVSVEGLTAKSVEEQLQTLVTQKA</sequence>
<accession>A0A5B8N036</accession>
<keyword evidence="5" id="KW-0679">Respiratory chain</keyword>
<dbReference type="PANTHER" id="PTHR12878">
    <property type="entry name" value="NADH-UBIQUINONE OXIDOREDUCTASE B8 SUBUNIT"/>
    <property type="match status" value="1"/>
</dbReference>
<comment type="function">
    <text evidence="1">Accessory subunit of the mitochondrial membrane respiratory chain NADH dehydrogenase (Complex I), that is believed not to be involved in catalysis. Complex I functions in the transfer of electrons from NADH to the respiratory chain. The immediate electron acceptor for the enzyme is believed to be ubiquinone.</text>
</comment>
<evidence type="ECO:0000259" key="11">
    <source>
        <dbReference type="SMART" id="SM00916"/>
    </source>
</evidence>
<name>A0A5B8N036_9CHLO</name>
<dbReference type="OrthoDB" id="10250268at2759"/>
<evidence type="ECO:0000256" key="8">
    <source>
        <dbReference type="ARBA" id="ARBA00023128"/>
    </source>
</evidence>
<keyword evidence="12" id="KW-0830">Ubiquinone</keyword>
<evidence type="ECO:0000256" key="7">
    <source>
        <dbReference type="ARBA" id="ARBA00022982"/>
    </source>
</evidence>
<dbReference type="InterPro" id="IPR007741">
    <property type="entry name" value="Ribosomal_mL43/mS25/NADH_DH"/>
</dbReference>
<feature type="disulfide bond" description="Redox-active" evidence="10">
    <location>
        <begin position="21"/>
        <end position="55"/>
    </location>
</feature>
<dbReference type="AlphaFoldDB" id="A0A5B8N036"/>
<dbReference type="PANTHER" id="PTHR12878:SF0">
    <property type="entry name" value="NADH DEHYDROGENASE [UBIQUINONE] 1 ALPHA SUBCOMPLEX SUBUNIT 2"/>
    <property type="match status" value="1"/>
</dbReference>
<keyword evidence="13" id="KW-1185">Reference proteome</keyword>
<proteinExistence type="inferred from homology"/>
<dbReference type="Gene3D" id="3.40.30.10">
    <property type="entry name" value="Glutaredoxin"/>
    <property type="match status" value="1"/>
</dbReference>
<dbReference type="Pfam" id="PF05047">
    <property type="entry name" value="L51_S25_CI-B8"/>
    <property type="match status" value="1"/>
</dbReference>
<keyword evidence="10" id="KW-1015">Disulfide bond</keyword>
<dbReference type="PIRSF" id="PIRSF005822">
    <property type="entry name" value="NDUA2"/>
    <property type="match status" value="1"/>
</dbReference>
<protein>
    <submittedName>
        <fullName evidence="12">Subunit 2 of NADH dehydrogenase [ubiquinone] 1 alpha subcomplex</fullName>
    </submittedName>
</protein>
<dbReference type="Proteomes" id="UP000316726">
    <property type="component" value="Chromosome 15"/>
</dbReference>
<comment type="similarity">
    <text evidence="3">Belongs to the complex I NDUFA2 subunit family.</text>
</comment>
<organism evidence="12 13">
    <name type="scientific">Chloropicon primus</name>
    <dbReference type="NCBI Taxonomy" id="1764295"/>
    <lineage>
        <taxon>Eukaryota</taxon>
        <taxon>Viridiplantae</taxon>
        <taxon>Chlorophyta</taxon>
        <taxon>Chloropicophyceae</taxon>
        <taxon>Chloropicales</taxon>
        <taxon>Chloropicaceae</taxon>
        <taxon>Chloropicon</taxon>
    </lineage>
</organism>
<evidence type="ECO:0000256" key="4">
    <source>
        <dbReference type="ARBA" id="ARBA00022448"/>
    </source>
</evidence>
<feature type="domain" description="Ribosomal protein/NADH dehydrogenase" evidence="11">
    <location>
        <begin position="22"/>
        <end position="95"/>
    </location>
</feature>
<keyword evidence="9" id="KW-0472">Membrane</keyword>
<reference evidence="12 13" key="1">
    <citation type="submission" date="2018-07" db="EMBL/GenBank/DDBJ databases">
        <title>The complete nuclear genome of the prasinophyte Chloropicon primus (CCMP1205).</title>
        <authorList>
            <person name="Pombert J.-F."/>
            <person name="Otis C."/>
            <person name="Turmel M."/>
            <person name="Lemieux C."/>
        </authorList>
    </citation>
    <scope>NUCLEOTIDE SEQUENCE [LARGE SCALE GENOMIC DNA]</scope>
    <source>
        <strain evidence="12 13">CCMP1205</strain>
    </source>
</reference>
<evidence type="ECO:0000256" key="1">
    <source>
        <dbReference type="ARBA" id="ARBA00003195"/>
    </source>
</evidence>
<evidence type="ECO:0000256" key="5">
    <source>
        <dbReference type="ARBA" id="ARBA00022660"/>
    </source>
</evidence>
<dbReference type="GO" id="GO:0005743">
    <property type="term" value="C:mitochondrial inner membrane"/>
    <property type="evidence" value="ECO:0007669"/>
    <property type="project" value="UniProtKB-SubCell"/>
</dbReference>
<comment type="subcellular location">
    <subcellularLocation>
        <location evidence="2">Mitochondrion inner membrane</location>
        <topology evidence="2">Peripheral membrane protein</topology>
        <orientation evidence="2">Matrix side</orientation>
    </subcellularLocation>
</comment>
<evidence type="ECO:0000256" key="10">
    <source>
        <dbReference type="PIRSR" id="PIRSR005822-1"/>
    </source>
</evidence>
<gene>
    <name evidence="12" type="ORF">A3770_15p76020</name>
</gene>